<dbReference type="EMBL" id="CP115667">
    <property type="protein sequence ID" value="WBW49283.1"/>
    <property type="molecule type" value="Genomic_DNA"/>
</dbReference>
<dbReference type="Pfam" id="PF01478">
    <property type="entry name" value="Peptidase_A24"/>
    <property type="match status" value="1"/>
</dbReference>
<name>A0ABY7QSZ9_9FIRM</name>
<accession>A0ABY7QSZ9</accession>
<evidence type="ECO:0000256" key="5">
    <source>
        <dbReference type="ARBA" id="ARBA00022989"/>
    </source>
</evidence>
<dbReference type="InterPro" id="IPR000045">
    <property type="entry name" value="Prepilin_IV_endopep_pep"/>
</dbReference>
<evidence type="ECO:0000256" key="3">
    <source>
        <dbReference type="ARBA" id="ARBA00022475"/>
    </source>
</evidence>
<feature type="transmembrane region" description="Helical" evidence="7">
    <location>
        <begin position="72"/>
        <end position="89"/>
    </location>
</feature>
<feature type="transmembrane region" description="Helical" evidence="7">
    <location>
        <begin position="96"/>
        <end position="114"/>
    </location>
</feature>
<organism evidence="10 11">
    <name type="scientific">Peptoniphilus equinus</name>
    <dbReference type="NCBI Taxonomy" id="3016343"/>
    <lineage>
        <taxon>Bacteria</taxon>
        <taxon>Bacillati</taxon>
        <taxon>Bacillota</taxon>
        <taxon>Tissierellia</taxon>
        <taxon>Tissierellales</taxon>
        <taxon>Peptoniphilaceae</taxon>
        <taxon>Peptoniphilus</taxon>
    </lineage>
</organism>
<gene>
    <name evidence="10" type="ORF">O6R05_04540</name>
</gene>
<feature type="transmembrane region" description="Helical" evidence="7">
    <location>
        <begin position="182"/>
        <end position="203"/>
    </location>
</feature>
<dbReference type="Pfam" id="PF06750">
    <property type="entry name" value="A24_N_bact"/>
    <property type="match status" value="1"/>
</dbReference>
<dbReference type="PANTHER" id="PTHR30487:SF0">
    <property type="entry name" value="PREPILIN LEADER PEPTIDASE_N-METHYLTRANSFERASE-RELATED"/>
    <property type="match status" value="1"/>
</dbReference>
<evidence type="ECO:0000256" key="6">
    <source>
        <dbReference type="ARBA" id="ARBA00023136"/>
    </source>
</evidence>
<feature type="transmembrane region" description="Helical" evidence="7">
    <location>
        <begin position="210"/>
        <end position="227"/>
    </location>
</feature>
<feature type="domain" description="Prepilin peptidase A24 N-terminal" evidence="9">
    <location>
        <begin position="29"/>
        <end position="92"/>
    </location>
</feature>
<sequence length="229" mass="25347">MKLLIFLLGAVLTSGVICFGEALADGALRHFLTGRSRCSHCQAELSPWELIPIVSFVLLKGRCRHCHSKIEPMYFGFECLGGLLFVLCYQRFGLSFASGLNAFRIVLLLAISFLDFRDMNVPSVLLYAFVITVLPNFALHKVPFMVVVGGVVYLFAAKGWMGSGDVWLASGGMVLVHSWRDVLRFVQVTYISAALYAVALLLVKKRERKDAMAFLPFIALGIVEVLLHG</sequence>
<evidence type="ECO:0000259" key="8">
    <source>
        <dbReference type="Pfam" id="PF01478"/>
    </source>
</evidence>
<reference evidence="10 11" key="1">
    <citation type="submission" date="2023-01" db="EMBL/GenBank/DDBJ databases">
        <authorList>
            <person name="Lee S.H."/>
            <person name="Jung H.S."/>
            <person name="Yun J.U."/>
        </authorList>
    </citation>
    <scope>NUCLEOTIDE SEQUENCE [LARGE SCALE GENOMIC DNA]</scope>
    <source>
        <strain evidence="10 11">CBA3646</strain>
    </source>
</reference>
<dbReference type="InterPro" id="IPR010627">
    <property type="entry name" value="Prepilin_pept_A24_N"/>
</dbReference>
<keyword evidence="4 7" id="KW-0812">Transmembrane</keyword>
<comment type="similarity">
    <text evidence="2">Belongs to the peptidase A24 family.</text>
</comment>
<protein>
    <submittedName>
        <fullName evidence="10">Prepilin peptidase</fullName>
    </submittedName>
</protein>
<feature type="domain" description="Prepilin type IV endopeptidase peptidase" evidence="8">
    <location>
        <begin position="105"/>
        <end position="198"/>
    </location>
</feature>
<feature type="transmembrane region" description="Helical" evidence="7">
    <location>
        <begin position="144"/>
        <end position="162"/>
    </location>
</feature>
<evidence type="ECO:0000256" key="1">
    <source>
        <dbReference type="ARBA" id="ARBA00004651"/>
    </source>
</evidence>
<feature type="transmembrane region" description="Helical" evidence="7">
    <location>
        <begin position="120"/>
        <end position="137"/>
    </location>
</feature>
<dbReference type="Proteomes" id="UP001210339">
    <property type="component" value="Chromosome"/>
</dbReference>
<dbReference type="RefSeq" id="WP_271190815.1">
    <property type="nucleotide sequence ID" value="NZ_CP115667.1"/>
</dbReference>
<keyword evidence="6 7" id="KW-0472">Membrane</keyword>
<dbReference type="PANTHER" id="PTHR30487">
    <property type="entry name" value="TYPE 4 PREPILIN-LIKE PROTEINS LEADER PEPTIDE-PROCESSING ENZYME"/>
    <property type="match status" value="1"/>
</dbReference>
<dbReference type="InterPro" id="IPR050882">
    <property type="entry name" value="Prepilin_peptidase/N-MTase"/>
</dbReference>
<evidence type="ECO:0000256" key="7">
    <source>
        <dbReference type="SAM" id="Phobius"/>
    </source>
</evidence>
<evidence type="ECO:0000313" key="10">
    <source>
        <dbReference type="EMBL" id="WBW49283.1"/>
    </source>
</evidence>
<evidence type="ECO:0000256" key="4">
    <source>
        <dbReference type="ARBA" id="ARBA00022692"/>
    </source>
</evidence>
<comment type="subcellular location">
    <subcellularLocation>
        <location evidence="1">Cell membrane</location>
        <topology evidence="1">Multi-pass membrane protein</topology>
    </subcellularLocation>
</comment>
<keyword evidence="3" id="KW-1003">Cell membrane</keyword>
<evidence type="ECO:0000256" key="2">
    <source>
        <dbReference type="ARBA" id="ARBA00005801"/>
    </source>
</evidence>
<evidence type="ECO:0000259" key="9">
    <source>
        <dbReference type="Pfam" id="PF06750"/>
    </source>
</evidence>
<evidence type="ECO:0000313" key="11">
    <source>
        <dbReference type="Proteomes" id="UP001210339"/>
    </source>
</evidence>
<keyword evidence="11" id="KW-1185">Reference proteome</keyword>
<proteinExistence type="inferred from homology"/>
<keyword evidence="5 7" id="KW-1133">Transmembrane helix</keyword>